<protein>
    <submittedName>
        <fullName evidence="1">Uncharacterized protein</fullName>
    </submittedName>
</protein>
<dbReference type="SUPFAM" id="SSF52540">
    <property type="entry name" value="P-loop containing nucleoside triphosphate hydrolases"/>
    <property type="match status" value="1"/>
</dbReference>
<organism evidence="1">
    <name type="scientific">uncultured Desulfobacterium sp</name>
    <dbReference type="NCBI Taxonomy" id="201089"/>
    <lineage>
        <taxon>Bacteria</taxon>
        <taxon>Pseudomonadati</taxon>
        <taxon>Thermodesulfobacteriota</taxon>
        <taxon>Desulfobacteria</taxon>
        <taxon>Desulfobacterales</taxon>
        <taxon>Desulfobacteriaceae</taxon>
        <taxon>Desulfobacterium</taxon>
        <taxon>environmental samples</taxon>
    </lineage>
</organism>
<accession>A0A445MSA6</accession>
<dbReference type="InterPro" id="IPR027417">
    <property type="entry name" value="P-loop_NTPase"/>
</dbReference>
<dbReference type="AlphaFoldDB" id="A0A445MSA6"/>
<dbReference type="EMBL" id="OJIN01000034">
    <property type="protein sequence ID" value="SPD72347.1"/>
    <property type="molecule type" value="Genomic_DNA"/>
</dbReference>
<reference evidence="1" key="1">
    <citation type="submission" date="2018-01" db="EMBL/GenBank/DDBJ databases">
        <authorList>
            <person name="Regsiter A."/>
            <person name="William W."/>
        </authorList>
    </citation>
    <scope>NUCLEOTIDE SEQUENCE</scope>
    <source>
        <strain evidence="1">TRIP AH-1</strain>
    </source>
</reference>
<gene>
    <name evidence="1" type="ORF">PITCH_A1290024</name>
</gene>
<proteinExistence type="predicted"/>
<evidence type="ECO:0000313" key="1">
    <source>
        <dbReference type="EMBL" id="SPD72347.1"/>
    </source>
</evidence>
<dbReference type="Gene3D" id="3.40.50.300">
    <property type="entry name" value="P-loop containing nucleotide triphosphate hydrolases"/>
    <property type="match status" value="1"/>
</dbReference>
<sequence length="73" mass="8190">MYDRRTRISEEIKEEIKSHFNGSMFDTVIDNNVKLREAAGFGRAIGEYEKRSAGFRDYMALAGEVVAGEGVLS</sequence>
<name>A0A445MSA6_9BACT</name>